<keyword evidence="3" id="KW-1185">Reference proteome</keyword>
<dbReference type="EMBL" id="FN429992">
    <property type="protein sequence ID" value="CAZ79550.1"/>
    <property type="molecule type" value="Genomic_DNA"/>
</dbReference>
<feature type="compositionally biased region" description="Basic and acidic residues" evidence="1">
    <location>
        <begin position="65"/>
        <end position="81"/>
    </location>
</feature>
<evidence type="ECO:0000256" key="1">
    <source>
        <dbReference type="SAM" id="MobiDB-lite"/>
    </source>
</evidence>
<organism evidence="2 3">
    <name type="scientific">Tuber melanosporum (strain Mel28)</name>
    <name type="common">Perigord black truffle</name>
    <dbReference type="NCBI Taxonomy" id="656061"/>
    <lineage>
        <taxon>Eukaryota</taxon>
        <taxon>Fungi</taxon>
        <taxon>Dikarya</taxon>
        <taxon>Ascomycota</taxon>
        <taxon>Pezizomycotina</taxon>
        <taxon>Pezizomycetes</taxon>
        <taxon>Pezizales</taxon>
        <taxon>Tuberaceae</taxon>
        <taxon>Tuber</taxon>
    </lineage>
</organism>
<dbReference type="InParanoid" id="D5G4V7"/>
<dbReference type="AlphaFoldDB" id="D5G4V7"/>
<dbReference type="Proteomes" id="UP000006911">
    <property type="component" value="Unassembled WGS sequence"/>
</dbReference>
<name>D5G4V7_TUBMM</name>
<dbReference type="GeneID" id="9183032"/>
<protein>
    <submittedName>
        <fullName evidence="2">(Perigord truffle) hypothetical protein</fullName>
    </submittedName>
</protein>
<gene>
    <name evidence="2" type="ORF">GSTUM_00000109001</name>
</gene>
<sequence length="105" mass="11918">MACASYRLHESERAEKENCMLIIHRLNCSEWVDLGWAQYRTTYPPIYPGKPPSSQANRNPSSLKSESRTLKTRPRSDRDRSISVYRPLGVAKSSLTFAKKMAGKG</sequence>
<accession>D5G4V7</accession>
<feature type="region of interest" description="Disordered" evidence="1">
    <location>
        <begin position="46"/>
        <end position="83"/>
    </location>
</feature>
<dbReference type="KEGG" id="tml:GSTUM_00000109001"/>
<evidence type="ECO:0000313" key="2">
    <source>
        <dbReference type="EMBL" id="CAZ79550.1"/>
    </source>
</evidence>
<dbReference type="HOGENOM" id="CLU_2238579_0_0_1"/>
<feature type="compositionally biased region" description="Polar residues" evidence="1">
    <location>
        <begin position="52"/>
        <end position="64"/>
    </location>
</feature>
<dbReference type="RefSeq" id="XP_002835393.1">
    <property type="nucleotide sequence ID" value="XM_002835347.1"/>
</dbReference>
<reference evidence="2 3" key="1">
    <citation type="journal article" date="2010" name="Nature">
        <title>Perigord black truffle genome uncovers evolutionary origins and mechanisms of symbiosis.</title>
        <authorList>
            <person name="Martin F."/>
            <person name="Kohler A."/>
            <person name="Murat C."/>
            <person name="Balestrini R."/>
            <person name="Coutinho P.M."/>
            <person name="Jaillon O."/>
            <person name="Montanini B."/>
            <person name="Morin E."/>
            <person name="Noel B."/>
            <person name="Percudani R."/>
            <person name="Porcel B."/>
            <person name="Rubini A."/>
            <person name="Amicucci A."/>
            <person name="Amselem J."/>
            <person name="Anthouard V."/>
            <person name="Arcioni S."/>
            <person name="Artiguenave F."/>
            <person name="Aury J.M."/>
            <person name="Ballario P."/>
            <person name="Bolchi A."/>
            <person name="Brenna A."/>
            <person name="Brun A."/>
            <person name="Buee M."/>
            <person name="Cantarel B."/>
            <person name="Chevalier G."/>
            <person name="Couloux A."/>
            <person name="Da Silva C."/>
            <person name="Denoeud F."/>
            <person name="Duplessis S."/>
            <person name="Ghignone S."/>
            <person name="Hilselberger B."/>
            <person name="Iotti M."/>
            <person name="Marcais B."/>
            <person name="Mello A."/>
            <person name="Miranda M."/>
            <person name="Pacioni G."/>
            <person name="Quesneville H."/>
            <person name="Riccioni C."/>
            <person name="Ruotolo R."/>
            <person name="Splivallo R."/>
            <person name="Stocchi V."/>
            <person name="Tisserant E."/>
            <person name="Viscomi A.R."/>
            <person name="Zambonelli A."/>
            <person name="Zampieri E."/>
            <person name="Henrissat B."/>
            <person name="Lebrun M.H."/>
            <person name="Paolocci F."/>
            <person name="Bonfante P."/>
            <person name="Ottonello S."/>
            <person name="Wincker P."/>
        </authorList>
    </citation>
    <scope>NUCLEOTIDE SEQUENCE [LARGE SCALE GENOMIC DNA]</scope>
    <source>
        <strain evidence="2 3">Mel28</strain>
    </source>
</reference>
<proteinExistence type="predicted"/>
<evidence type="ECO:0000313" key="3">
    <source>
        <dbReference type="Proteomes" id="UP000006911"/>
    </source>
</evidence>